<dbReference type="Proteomes" id="UP001289066">
    <property type="component" value="Unassembled WGS sequence"/>
</dbReference>
<sequence>MDGCEAILKLLLEAVQANGANTEVKNDSSEIPVGVSNRHVHLSQRDLNIL</sequence>
<reference evidence="1" key="1">
    <citation type="submission" date="2019-11" db="EMBL/GenBank/DDBJ databases">
        <title>Characterization of Clostridium perfringens isolates from swine manure treated agricultural soils.</title>
        <authorList>
            <person name="Wushke S.T."/>
        </authorList>
    </citation>
    <scope>NUCLEOTIDE SEQUENCE</scope>
    <source>
        <strain evidence="1">X15</strain>
    </source>
</reference>
<gene>
    <name evidence="1" type="ORF">GNF81_17505</name>
</gene>
<comment type="caution">
    <text evidence="1">The sequence shown here is derived from an EMBL/GenBank/DDBJ whole genome shotgun (WGS) entry which is preliminary data.</text>
</comment>
<protein>
    <submittedName>
        <fullName evidence="1">Phosphate propanoyltransferase</fullName>
    </submittedName>
</protein>
<dbReference type="AlphaFoldDB" id="A0AAW9IZL4"/>
<evidence type="ECO:0000313" key="2">
    <source>
        <dbReference type="Proteomes" id="UP001289066"/>
    </source>
</evidence>
<name>A0AAW9IZL4_CLOPF</name>
<evidence type="ECO:0000313" key="1">
    <source>
        <dbReference type="EMBL" id="MDZ5034495.1"/>
    </source>
</evidence>
<organism evidence="1 2">
    <name type="scientific">Clostridium perfringens</name>
    <dbReference type="NCBI Taxonomy" id="1502"/>
    <lineage>
        <taxon>Bacteria</taxon>
        <taxon>Bacillati</taxon>
        <taxon>Bacillota</taxon>
        <taxon>Clostridia</taxon>
        <taxon>Eubacteriales</taxon>
        <taxon>Clostridiaceae</taxon>
        <taxon>Clostridium</taxon>
    </lineage>
</organism>
<feature type="non-terminal residue" evidence="1">
    <location>
        <position position="50"/>
    </location>
</feature>
<proteinExistence type="predicted"/>
<accession>A0AAW9IZL4</accession>
<dbReference type="EMBL" id="WNVG01000607">
    <property type="protein sequence ID" value="MDZ5034495.1"/>
    <property type="molecule type" value="Genomic_DNA"/>
</dbReference>